<keyword evidence="2" id="KW-0285">Flavoprotein</keyword>
<evidence type="ECO:0000259" key="5">
    <source>
        <dbReference type="PROSITE" id="PS51387"/>
    </source>
</evidence>
<dbReference type="PANTHER" id="PTHR42973">
    <property type="entry name" value="BINDING OXIDOREDUCTASE, PUTATIVE (AFU_ORTHOLOGUE AFUA_1G17690)-RELATED"/>
    <property type="match status" value="1"/>
</dbReference>
<dbReference type="PROSITE" id="PS51387">
    <property type="entry name" value="FAD_PCMH"/>
    <property type="match status" value="1"/>
</dbReference>
<dbReference type="InterPro" id="IPR016167">
    <property type="entry name" value="FAD-bd_PCMH_sub1"/>
</dbReference>
<keyword evidence="3" id="KW-0274">FAD</keyword>
<dbReference type="EMBL" id="PDLM01000010">
    <property type="protein sequence ID" value="RDW68140.1"/>
    <property type="molecule type" value="Genomic_DNA"/>
</dbReference>
<evidence type="ECO:0000313" key="7">
    <source>
        <dbReference type="Proteomes" id="UP000256645"/>
    </source>
</evidence>
<feature type="domain" description="FAD-binding PCMH-type" evidence="5">
    <location>
        <begin position="40"/>
        <end position="222"/>
    </location>
</feature>
<dbReference type="GO" id="GO:0016491">
    <property type="term" value="F:oxidoreductase activity"/>
    <property type="evidence" value="ECO:0007669"/>
    <property type="project" value="UniProtKB-KW"/>
</dbReference>
<evidence type="ECO:0000256" key="3">
    <source>
        <dbReference type="ARBA" id="ARBA00022827"/>
    </source>
</evidence>
<dbReference type="Proteomes" id="UP000256645">
    <property type="component" value="Unassembled WGS sequence"/>
</dbReference>
<keyword evidence="7" id="KW-1185">Reference proteome</keyword>
<evidence type="ECO:0000256" key="4">
    <source>
        <dbReference type="ARBA" id="ARBA00023002"/>
    </source>
</evidence>
<evidence type="ECO:0000256" key="2">
    <source>
        <dbReference type="ARBA" id="ARBA00022630"/>
    </source>
</evidence>
<name>A0A3D8R2G8_9HELO</name>
<comment type="caution">
    <text evidence="6">The sequence shown here is derived from an EMBL/GenBank/DDBJ whole genome shotgun (WGS) entry which is preliminary data.</text>
</comment>
<evidence type="ECO:0000313" key="6">
    <source>
        <dbReference type="EMBL" id="RDW68140.1"/>
    </source>
</evidence>
<dbReference type="PANTHER" id="PTHR42973:SF7">
    <property type="entry name" value="FAD-BINDING PCMH-TYPE DOMAIN-CONTAINING PROTEIN"/>
    <property type="match status" value="1"/>
</dbReference>
<dbReference type="Gene3D" id="3.30.465.10">
    <property type="match status" value="1"/>
</dbReference>
<dbReference type="STRING" id="1849047.A0A3D8R2G8"/>
<accession>A0A3D8R2G8</accession>
<protein>
    <recommendedName>
        <fullName evidence="5">FAD-binding PCMH-type domain-containing protein</fullName>
    </recommendedName>
</protein>
<dbReference type="AlphaFoldDB" id="A0A3D8R2G8"/>
<dbReference type="InterPro" id="IPR016166">
    <property type="entry name" value="FAD-bd_PCMH"/>
</dbReference>
<dbReference type="InterPro" id="IPR036318">
    <property type="entry name" value="FAD-bd_PCMH-like_sf"/>
</dbReference>
<dbReference type="Pfam" id="PF01565">
    <property type="entry name" value="FAD_binding_4"/>
    <property type="match status" value="1"/>
</dbReference>
<dbReference type="InterPro" id="IPR006094">
    <property type="entry name" value="Oxid_FAD_bind_N"/>
</dbReference>
<dbReference type="Gene3D" id="3.30.43.10">
    <property type="entry name" value="Uridine Diphospho-n-acetylenolpyruvylglucosamine Reductase, domain 2"/>
    <property type="match status" value="1"/>
</dbReference>
<dbReference type="GO" id="GO:0071949">
    <property type="term" value="F:FAD binding"/>
    <property type="evidence" value="ECO:0007669"/>
    <property type="project" value="InterPro"/>
</dbReference>
<keyword evidence="4" id="KW-0560">Oxidoreductase</keyword>
<dbReference type="Gene3D" id="3.40.462.20">
    <property type="match status" value="1"/>
</dbReference>
<comment type="similarity">
    <text evidence="1">Belongs to the oxygen-dependent FAD-linked oxidoreductase family.</text>
</comment>
<dbReference type="InterPro" id="IPR016169">
    <property type="entry name" value="FAD-bd_PCMH_sub2"/>
</dbReference>
<organism evidence="6 7">
    <name type="scientific">Coleophoma cylindrospora</name>
    <dbReference type="NCBI Taxonomy" id="1849047"/>
    <lineage>
        <taxon>Eukaryota</taxon>
        <taxon>Fungi</taxon>
        <taxon>Dikarya</taxon>
        <taxon>Ascomycota</taxon>
        <taxon>Pezizomycotina</taxon>
        <taxon>Leotiomycetes</taxon>
        <taxon>Helotiales</taxon>
        <taxon>Dermateaceae</taxon>
        <taxon>Coleophoma</taxon>
    </lineage>
</organism>
<evidence type="ECO:0000256" key="1">
    <source>
        <dbReference type="ARBA" id="ARBA00005466"/>
    </source>
</evidence>
<dbReference type="SUPFAM" id="SSF56176">
    <property type="entry name" value="FAD-binding/transporter-associated domain-like"/>
    <property type="match status" value="1"/>
</dbReference>
<sequence length="470" mass="50618">MDKFELKVSGALEHIIHLPDSAQYNVLLRSTFSLVPSTEELPRPLAFVQPTSVADVQLVTQWAQKEKLPLCVRVGGHDSLRRSTLGGTVVIDLTALNEIEILLDEHSGATSDGLKPAGTAKIGGGTLTGNLLAALKAQGCMVPTAAAESVGHAGWAMLGGYSCMSGVLGMGVDQIVGATLVTANGDVVTVSESKNPDLLWGVRGGGGNFGIVVELEIKIYKIEKFLAGGLVFDSQDISSTVTNFLTAYSNLQSSPEMPAGFYGLIGVVNIPKLGKTLVFTYVWLSEDRTGETAWREKMKSLGGVKCIMDAVTEVDACQLVANMSKVAPYGVYGMFKSVNVSGDALRHEDFLKIAVQNIDQMPGLPGCALTIQQYRPPVTSNVESQAVWGPREPHHMLLLIGTSPDEHHPRLQESIDWVDNFEASLRDIILAKSYSPFSFKIDLGSGEEKFRSLKEKWDPEGMWSNAIPGI</sequence>
<gene>
    <name evidence="6" type="ORF">BP6252_09536</name>
</gene>
<dbReference type="OrthoDB" id="415825at2759"/>
<reference evidence="6 7" key="1">
    <citation type="journal article" date="2018" name="IMA Fungus">
        <title>IMA Genome-F 9: Draft genome sequence of Annulohypoxylon stygium, Aspergillus mulundensis, Berkeleyomyces basicola (syn. Thielaviopsis basicola), Ceratocystis smalleyi, two Cercospora beticola strains, Coleophoma cylindrospora, Fusarium fracticaudum, Phialophora cf. hyalina, and Morchella septimelata.</title>
        <authorList>
            <person name="Wingfield B.D."/>
            <person name="Bills G.F."/>
            <person name="Dong Y."/>
            <person name="Huang W."/>
            <person name="Nel W.J."/>
            <person name="Swalarsk-Parry B.S."/>
            <person name="Vaghefi N."/>
            <person name="Wilken P.M."/>
            <person name="An Z."/>
            <person name="de Beer Z.W."/>
            <person name="De Vos L."/>
            <person name="Chen L."/>
            <person name="Duong T.A."/>
            <person name="Gao Y."/>
            <person name="Hammerbacher A."/>
            <person name="Kikkert J.R."/>
            <person name="Li Y."/>
            <person name="Li H."/>
            <person name="Li K."/>
            <person name="Li Q."/>
            <person name="Liu X."/>
            <person name="Ma X."/>
            <person name="Naidoo K."/>
            <person name="Pethybridge S.J."/>
            <person name="Sun J."/>
            <person name="Steenkamp E.T."/>
            <person name="van der Nest M.A."/>
            <person name="van Wyk S."/>
            <person name="Wingfield M.J."/>
            <person name="Xiong C."/>
            <person name="Yue Q."/>
            <person name="Zhang X."/>
        </authorList>
    </citation>
    <scope>NUCLEOTIDE SEQUENCE [LARGE SCALE GENOMIC DNA]</scope>
    <source>
        <strain evidence="6 7">BP6252</strain>
    </source>
</reference>
<dbReference type="InterPro" id="IPR050416">
    <property type="entry name" value="FAD-linked_Oxidoreductase"/>
</dbReference>
<proteinExistence type="inferred from homology"/>